<evidence type="ECO:0000313" key="2">
    <source>
        <dbReference type="Proteomes" id="UP000437562"/>
    </source>
</evidence>
<protein>
    <submittedName>
        <fullName evidence="1">Uncharacterized protein</fullName>
    </submittedName>
</protein>
<evidence type="ECO:0000313" key="1">
    <source>
        <dbReference type="EMBL" id="VXC50375.1"/>
    </source>
</evidence>
<reference evidence="1 2" key="1">
    <citation type="submission" date="2019-10" db="EMBL/GenBank/DDBJ databases">
        <authorList>
            <person name="Karimi E."/>
        </authorList>
    </citation>
    <scope>NUCLEOTIDE SEQUENCE [LARGE SCALE GENOMIC DNA]</scope>
    <source>
        <strain evidence="1">Bacillus sp. 71</strain>
    </source>
</reference>
<dbReference type="Proteomes" id="UP000437562">
    <property type="component" value="Unassembled WGS sequence"/>
</dbReference>
<name>A0A653Z606_BACMY</name>
<gene>
    <name evidence="1" type="ORF">BACI71_40025</name>
</gene>
<dbReference type="AlphaFoldDB" id="A0A653Z606"/>
<organism evidence="1 2">
    <name type="scientific">Bacillus mycoides</name>
    <dbReference type="NCBI Taxonomy" id="1405"/>
    <lineage>
        <taxon>Bacteria</taxon>
        <taxon>Bacillati</taxon>
        <taxon>Bacillota</taxon>
        <taxon>Bacilli</taxon>
        <taxon>Bacillales</taxon>
        <taxon>Bacillaceae</taxon>
        <taxon>Bacillus</taxon>
        <taxon>Bacillus cereus group</taxon>
    </lineage>
</organism>
<proteinExistence type="predicted"/>
<sequence length="49" mass="6083">MSLLTFYNYTKKYRIVSEYTILFKIGHMRLCIFNIFKRVVLLEKEQPFF</sequence>
<dbReference type="EMBL" id="CABWMC010000029">
    <property type="protein sequence ID" value="VXC50375.1"/>
    <property type="molecule type" value="Genomic_DNA"/>
</dbReference>
<accession>A0A653Z606</accession>